<feature type="non-terminal residue" evidence="1">
    <location>
        <position position="186"/>
    </location>
</feature>
<gene>
    <name evidence="1" type="ORF">E3J59_01015</name>
</gene>
<organism evidence="1 2">
    <name type="scientific">Aerophobetes bacterium</name>
    <dbReference type="NCBI Taxonomy" id="2030807"/>
    <lineage>
        <taxon>Bacteria</taxon>
        <taxon>Candidatus Aerophobota</taxon>
    </lineage>
</organism>
<dbReference type="InterPro" id="IPR036390">
    <property type="entry name" value="WH_DNA-bd_sf"/>
</dbReference>
<name>A0A523V089_UNCAE</name>
<accession>A0A523V089</accession>
<dbReference type="AlphaFoldDB" id="A0A523V089"/>
<evidence type="ECO:0000313" key="2">
    <source>
        <dbReference type="Proteomes" id="UP000320679"/>
    </source>
</evidence>
<dbReference type="SUPFAM" id="SSF46785">
    <property type="entry name" value="Winged helix' DNA-binding domain"/>
    <property type="match status" value="1"/>
</dbReference>
<dbReference type="Proteomes" id="UP000320679">
    <property type="component" value="Unassembled WGS sequence"/>
</dbReference>
<reference evidence="1 2" key="1">
    <citation type="submission" date="2019-03" db="EMBL/GenBank/DDBJ databases">
        <title>Metabolic potential of uncultured bacteria and archaea associated with petroleum seepage in deep-sea sediments.</title>
        <authorList>
            <person name="Dong X."/>
            <person name="Hubert C."/>
        </authorList>
    </citation>
    <scope>NUCLEOTIDE SEQUENCE [LARGE SCALE GENOMIC DNA]</scope>
    <source>
        <strain evidence="1">E29_bin78</strain>
    </source>
</reference>
<proteinExistence type="predicted"/>
<protein>
    <submittedName>
        <fullName evidence="1">MarR family transcriptional regulator</fullName>
    </submittedName>
</protein>
<dbReference type="EMBL" id="SOJK01000045">
    <property type="protein sequence ID" value="TET48187.1"/>
    <property type="molecule type" value="Genomic_DNA"/>
</dbReference>
<sequence>MPNVYERLRERLNKFPQGFPKTESGVELEILQHLFAPDEAEIMLRLRPFPPENVATIAERTGQDKTELGRTLYDMSKRGLIMRYTAPDNELYYALIPWIVGIWELQLKNLTQENIKLYEKYFEEGMVPLQRNRKLGGLRVIPVEQEIEGSTEIQPYEKVSQIIESHTRFAVADCICRKESRMAGKG</sequence>
<comment type="caution">
    <text evidence="1">The sequence shown here is derived from an EMBL/GenBank/DDBJ whole genome shotgun (WGS) entry which is preliminary data.</text>
</comment>
<evidence type="ECO:0000313" key="1">
    <source>
        <dbReference type="EMBL" id="TET48187.1"/>
    </source>
</evidence>